<reference evidence="2 3" key="1">
    <citation type="submission" date="2019-07" db="EMBL/GenBank/DDBJ databases">
        <title>Whole genome shotgun sequence of Chitinophaga cymbidii NBRC 109752.</title>
        <authorList>
            <person name="Hosoyama A."/>
            <person name="Uohara A."/>
            <person name="Ohji S."/>
            <person name="Ichikawa N."/>
        </authorList>
    </citation>
    <scope>NUCLEOTIDE SEQUENCE [LARGE SCALE GENOMIC DNA]</scope>
    <source>
        <strain evidence="2 3">NBRC 109752</strain>
    </source>
</reference>
<dbReference type="EMBL" id="BKAU01000002">
    <property type="protein sequence ID" value="GEP96364.1"/>
    <property type="molecule type" value="Genomic_DNA"/>
</dbReference>
<sequence length="134" mass="14471">MKTISLIFAMLSAGIFFSSCTKTEEVIIPNKTVFVEITPDMWQLASASGTYQVAIDMPELDAYSSESSSVQVDISFNDGASYEALPQVFGGVTYLYSYGEGTLYLDVQSADGTRPVKLTATALVKIVLIASESR</sequence>
<organism evidence="2 3">
    <name type="scientific">Chitinophaga cymbidii</name>
    <dbReference type="NCBI Taxonomy" id="1096750"/>
    <lineage>
        <taxon>Bacteria</taxon>
        <taxon>Pseudomonadati</taxon>
        <taxon>Bacteroidota</taxon>
        <taxon>Chitinophagia</taxon>
        <taxon>Chitinophagales</taxon>
        <taxon>Chitinophagaceae</taxon>
        <taxon>Chitinophaga</taxon>
    </lineage>
</organism>
<protein>
    <recommendedName>
        <fullName evidence="4">DUF1735 domain-containing protein</fullName>
    </recommendedName>
</protein>
<evidence type="ECO:0008006" key="4">
    <source>
        <dbReference type="Google" id="ProtNLM"/>
    </source>
</evidence>
<evidence type="ECO:0000313" key="2">
    <source>
        <dbReference type="EMBL" id="GEP96364.1"/>
    </source>
</evidence>
<dbReference type="AlphaFoldDB" id="A0A512RKX7"/>
<dbReference type="RefSeq" id="WP_146862262.1">
    <property type="nucleotide sequence ID" value="NZ_BKAU01000002.1"/>
</dbReference>
<keyword evidence="1" id="KW-0732">Signal</keyword>
<proteinExistence type="predicted"/>
<comment type="caution">
    <text evidence="2">The sequence shown here is derived from an EMBL/GenBank/DDBJ whole genome shotgun (WGS) entry which is preliminary data.</text>
</comment>
<evidence type="ECO:0000313" key="3">
    <source>
        <dbReference type="Proteomes" id="UP000321436"/>
    </source>
</evidence>
<dbReference type="OrthoDB" id="672896at2"/>
<dbReference type="Proteomes" id="UP000321436">
    <property type="component" value="Unassembled WGS sequence"/>
</dbReference>
<feature type="chain" id="PRO_5022080385" description="DUF1735 domain-containing protein" evidence="1">
    <location>
        <begin position="22"/>
        <end position="134"/>
    </location>
</feature>
<feature type="signal peptide" evidence="1">
    <location>
        <begin position="1"/>
        <end position="21"/>
    </location>
</feature>
<dbReference type="PROSITE" id="PS51257">
    <property type="entry name" value="PROKAR_LIPOPROTEIN"/>
    <property type="match status" value="1"/>
</dbReference>
<keyword evidence="3" id="KW-1185">Reference proteome</keyword>
<evidence type="ECO:0000256" key="1">
    <source>
        <dbReference type="SAM" id="SignalP"/>
    </source>
</evidence>
<gene>
    <name evidence="2" type="ORF">CCY01nite_26240</name>
</gene>
<name>A0A512RKX7_9BACT</name>
<accession>A0A512RKX7</accession>